<dbReference type="InterPro" id="IPR048665">
    <property type="entry name" value="InhA-like_VEG"/>
</dbReference>
<evidence type="ECO:0000256" key="7">
    <source>
        <dbReference type="ARBA" id="ARBA00022801"/>
    </source>
</evidence>
<evidence type="ECO:0000313" key="15">
    <source>
        <dbReference type="Proteomes" id="UP000758168"/>
    </source>
</evidence>
<dbReference type="InterPro" id="IPR024079">
    <property type="entry name" value="MetalloPept_cat_dom_sf"/>
</dbReference>
<evidence type="ECO:0000313" key="14">
    <source>
        <dbReference type="EMBL" id="MBP2416485.1"/>
    </source>
</evidence>
<keyword evidence="9" id="KW-0482">Metalloprotease</keyword>
<dbReference type="GO" id="GO:0016787">
    <property type="term" value="F:hydrolase activity"/>
    <property type="evidence" value="ECO:0007669"/>
    <property type="project" value="UniProtKB-KW"/>
</dbReference>
<feature type="domain" description="Peptidase M6-like" evidence="12">
    <location>
        <begin position="124"/>
        <end position="447"/>
    </location>
</feature>
<dbReference type="PANTHER" id="PTHR13062">
    <property type="entry name" value="COLLAGENASE"/>
    <property type="match status" value="1"/>
</dbReference>
<evidence type="ECO:0000256" key="6">
    <source>
        <dbReference type="ARBA" id="ARBA00022729"/>
    </source>
</evidence>
<feature type="region of interest" description="Disordered" evidence="10">
    <location>
        <begin position="28"/>
        <end position="65"/>
    </location>
</feature>
<dbReference type="PIRSF" id="PIRSF007519">
    <property type="entry name" value="Protease_InhA"/>
    <property type="match status" value="1"/>
</dbReference>
<keyword evidence="5" id="KW-0479">Metal-binding</keyword>
<evidence type="ECO:0000259" key="12">
    <source>
        <dbReference type="Pfam" id="PF05547"/>
    </source>
</evidence>
<name>A0ABS4Z619_9ACTN</name>
<dbReference type="Pfam" id="PF05547">
    <property type="entry name" value="Peptidase_M6"/>
    <property type="match status" value="1"/>
</dbReference>
<feature type="chain" id="PRO_5047212734" evidence="11">
    <location>
        <begin position="19"/>
        <end position="839"/>
    </location>
</feature>
<dbReference type="Pfam" id="PF20774">
    <property type="entry name" value="InhA-like_VEG"/>
    <property type="match status" value="1"/>
</dbReference>
<evidence type="ECO:0000256" key="5">
    <source>
        <dbReference type="ARBA" id="ARBA00022723"/>
    </source>
</evidence>
<feature type="domain" description="Immune inhibitor A-like metallopeptidase VEG" evidence="13">
    <location>
        <begin position="654"/>
        <end position="810"/>
    </location>
</feature>
<dbReference type="EC" id="3.4.24.-" evidence="14"/>
<feature type="signal peptide" evidence="11">
    <location>
        <begin position="1"/>
        <end position="18"/>
    </location>
</feature>
<keyword evidence="8" id="KW-0862">Zinc</keyword>
<dbReference type="Pfam" id="PF20773">
    <property type="entry name" value="InhA-like_MAM"/>
    <property type="match status" value="1"/>
</dbReference>
<evidence type="ECO:0000256" key="8">
    <source>
        <dbReference type="ARBA" id="ARBA00022833"/>
    </source>
</evidence>
<sequence length="839" mass="90847">MRRATMGLLGLTLTAALAAGSGGLAVAGPSSGGSPVTGVGKEGPLGAAPKAEKVDDDLSSPMESDRRALRQKALDLVLTGERKIERINGSDVVRVGTKTAPYSKAELKALAAGKAVKPRKVDSYVELDRQQTDKIFVVLAEFGDERHPDFPDKDVDPRTEGPTTFEGPLHNQIPEPDRSVDNSTIWQPNYSPQHYRDLYFGDAEGQESLKTYYEKQSSGRYSVTGGVTSWVKVKYNEARYGRSDDNPKDANGDDPAVCNSNVCDNTWALLSDALTQWVADQKAAGRTAAEIKKGVASFDQQDRYDYDGDGNFNEPDGYLDHFQIVHSGGDQADGDPQQGEDAIWSHRWYAYYTDEGKTGPANNKLGGTPVGDTGLWVGDYTIQPENGGLSVFAHEFGHDLGLPDHYDTAESGDNPVNWWTLMAQSRVRGKDDVGIGTRPADLGVWDKLQLDWLDYETAVAGQKKTFKLGPHEYNTKKAQALAVVLPDKEVKTPLVTPAAGAKQWWSGQGDDLSNTLTRSLTLPTGPATLTFQAAWDIEDCDETACDYAYVQVNDGSGWASLAGTITNPEEGNGIDGTSKGYVPASFDLSAYAGRSVQLRLAYRTDGAEGGIGFFADQIAVTSGTTTVFSDGAESGAGGWVADGFTAVGDSRSDLYNQYYLASNRTYQSYDRYMKTGPYNFGFGATAPNKAEFFPYQTGLLVNYWDTSYGDNNTSEHPGNGLVLPVDAHPDLFYGLNGQPFRGRVQTYDAPFSLKRADSFTLHINGTPSYIRGAKAQPLFDDTRSYWRAEQPRTGVKTPGVGVTLKVTKQKGTSMTVKLGTSTKVSPTATLTSAREAARD</sequence>
<protein>
    <submittedName>
        <fullName evidence="14">Immune inhibitor A</fullName>
        <ecNumber evidence="14">3.4.24.-</ecNumber>
    </submittedName>
</protein>
<dbReference type="SUPFAM" id="SSF55486">
    <property type="entry name" value="Metalloproteases ('zincins'), catalytic domain"/>
    <property type="match status" value="1"/>
</dbReference>
<evidence type="ECO:0000259" key="13">
    <source>
        <dbReference type="Pfam" id="PF20774"/>
    </source>
</evidence>
<keyword evidence="4" id="KW-0645">Protease</keyword>
<comment type="caution">
    <text evidence="14">The sequence shown here is derived from an EMBL/GenBank/DDBJ whole genome shotgun (WGS) entry which is preliminary data.</text>
</comment>
<keyword evidence="3" id="KW-0964">Secreted</keyword>
<dbReference type="InterPro" id="IPR012300">
    <property type="entry name" value="Pept_M6_InhA"/>
</dbReference>
<dbReference type="Proteomes" id="UP000758168">
    <property type="component" value="Unassembled WGS sequence"/>
</dbReference>
<comment type="subcellular location">
    <subcellularLocation>
        <location evidence="2">Secreted</location>
    </subcellularLocation>
</comment>
<dbReference type="Gene3D" id="3.40.390.10">
    <property type="entry name" value="Collagenase (Catalytic Domain)"/>
    <property type="match status" value="1"/>
</dbReference>
<gene>
    <name evidence="14" type="ORF">JOF54_001407</name>
</gene>
<evidence type="ECO:0000256" key="9">
    <source>
        <dbReference type="ARBA" id="ARBA00023049"/>
    </source>
</evidence>
<organism evidence="14 15">
    <name type="scientific">Microlunatus capsulatus</name>
    <dbReference type="NCBI Taxonomy" id="99117"/>
    <lineage>
        <taxon>Bacteria</taxon>
        <taxon>Bacillati</taxon>
        <taxon>Actinomycetota</taxon>
        <taxon>Actinomycetes</taxon>
        <taxon>Propionibacteriales</taxon>
        <taxon>Propionibacteriaceae</taxon>
        <taxon>Microlunatus</taxon>
    </lineage>
</organism>
<dbReference type="PANTHER" id="PTHR13062:SF12">
    <property type="entry name" value="ALPHA-2-MACROGLOBULIN DOMAIN-CONTAINING PROTEIN"/>
    <property type="match status" value="1"/>
</dbReference>
<dbReference type="InterPro" id="IPR008757">
    <property type="entry name" value="Peptidase_M6-like_domain"/>
</dbReference>
<dbReference type="RefSeq" id="WP_245358004.1">
    <property type="nucleotide sequence ID" value="NZ_BAAAMH010000015.1"/>
</dbReference>
<feature type="compositionally biased region" description="Low complexity" evidence="10">
    <location>
        <begin position="28"/>
        <end position="39"/>
    </location>
</feature>
<evidence type="ECO:0000256" key="3">
    <source>
        <dbReference type="ARBA" id="ARBA00022525"/>
    </source>
</evidence>
<evidence type="ECO:0000256" key="2">
    <source>
        <dbReference type="ARBA" id="ARBA00004613"/>
    </source>
</evidence>
<keyword evidence="15" id="KW-1185">Reference proteome</keyword>
<feature type="region of interest" description="Disordered" evidence="10">
    <location>
        <begin position="147"/>
        <end position="187"/>
    </location>
</feature>
<keyword evidence="7 14" id="KW-0378">Hydrolase</keyword>
<keyword evidence="6 11" id="KW-0732">Signal</keyword>
<comment type="cofactor">
    <cofactor evidence="1">
        <name>Zn(2+)</name>
        <dbReference type="ChEBI" id="CHEBI:29105"/>
    </cofactor>
</comment>
<dbReference type="EMBL" id="JAGIOB010000001">
    <property type="protein sequence ID" value="MBP2416485.1"/>
    <property type="molecule type" value="Genomic_DNA"/>
</dbReference>
<evidence type="ECO:0000256" key="11">
    <source>
        <dbReference type="SAM" id="SignalP"/>
    </source>
</evidence>
<dbReference type="NCBIfam" id="TIGR03296">
    <property type="entry name" value="M6dom_TIGR03296"/>
    <property type="match status" value="1"/>
</dbReference>
<evidence type="ECO:0000256" key="10">
    <source>
        <dbReference type="SAM" id="MobiDB-lite"/>
    </source>
</evidence>
<reference evidence="14 15" key="1">
    <citation type="submission" date="2021-03" db="EMBL/GenBank/DDBJ databases">
        <title>Sequencing the genomes of 1000 actinobacteria strains.</title>
        <authorList>
            <person name="Klenk H.-P."/>
        </authorList>
    </citation>
    <scope>NUCLEOTIDE SEQUENCE [LARGE SCALE GENOMIC DNA]</scope>
    <source>
        <strain evidence="14 15">DSM 12936</strain>
    </source>
</reference>
<evidence type="ECO:0000256" key="1">
    <source>
        <dbReference type="ARBA" id="ARBA00001947"/>
    </source>
</evidence>
<proteinExistence type="predicted"/>
<accession>A0ABS4Z619</accession>
<evidence type="ECO:0000256" key="4">
    <source>
        <dbReference type="ARBA" id="ARBA00022670"/>
    </source>
</evidence>
<feature type="compositionally biased region" description="Basic and acidic residues" evidence="10">
    <location>
        <begin position="147"/>
        <end position="159"/>
    </location>
</feature>